<dbReference type="EMBL" id="JARBDR010000813">
    <property type="protein sequence ID" value="KAJ8305451.1"/>
    <property type="molecule type" value="Genomic_DNA"/>
</dbReference>
<accession>A0ABQ9EJK8</accession>
<evidence type="ECO:0000313" key="1">
    <source>
        <dbReference type="EMBL" id="KAJ8305451.1"/>
    </source>
</evidence>
<evidence type="ECO:0000313" key="2">
    <source>
        <dbReference type="Proteomes" id="UP001217089"/>
    </source>
</evidence>
<comment type="caution">
    <text evidence="1">The sequence shown here is derived from an EMBL/GenBank/DDBJ whole genome shotgun (WGS) entry which is preliminary data.</text>
</comment>
<dbReference type="InterPro" id="IPR035897">
    <property type="entry name" value="Toll_tir_struct_dom_sf"/>
</dbReference>
<reference evidence="1 2" key="1">
    <citation type="submission" date="2022-12" db="EMBL/GenBank/DDBJ databases">
        <title>Chromosome-level genome of Tegillarca granosa.</title>
        <authorList>
            <person name="Kim J."/>
        </authorList>
    </citation>
    <scope>NUCLEOTIDE SEQUENCE [LARGE SCALE GENOMIC DNA]</scope>
    <source>
        <strain evidence="1">Teg-2019</strain>
        <tissue evidence="1">Adductor muscle</tissue>
    </source>
</reference>
<sequence>MESPSNQLRHKKHVFTLSKDQKYHLFASYCTKDQQVVNGFLSALENIGLKINNPERDFVPGEPILRKHCGNPWCCFEADLAVWKYVTSKGKYRVIPIVLESCIVPPENKSPELYPYMEV</sequence>
<name>A0ABQ9EJK8_TEGGR</name>
<proteinExistence type="predicted"/>
<dbReference type="SUPFAM" id="SSF52200">
    <property type="entry name" value="Toll/Interleukin receptor TIR domain"/>
    <property type="match status" value="1"/>
</dbReference>
<protein>
    <recommendedName>
        <fullName evidence="3">TIR domain-containing protein</fullName>
    </recommendedName>
</protein>
<keyword evidence="2" id="KW-1185">Reference proteome</keyword>
<dbReference type="Gene3D" id="3.40.50.10140">
    <property type="entry name" value="Toll/interleukin-1 receptor homology (TIR) domain"/>
    <property type="match status" value="1"/>
</dbReference>
<evidence type="ECO:0008006" key="3">
    <source>
        <dbReference type="Google" id="ProtNLM"/>
    </source>
</evidence>
<gene>
    <name evidence="1" type="ORF">KUTeg_015996</name>
</gene>
<organism evidence="1 2">
    <name type="scientific">Tegillarca granosa</name>
    <name type="common">Malaysian cockle</name>
    <name type="synonym">Anadara granosa</name>
    <dbReference type="NCBI Taxonomy" id="220873"/>
    <lineage>
        <taxon>Eukaryota</taxon>
        <taxon>Metazoa</taxon>
        <taxon>Spiralia</taxon>
        <taxon>Lophotrochozoa</taxon>
        <taxon>Mollusca</taxon>
        <taxon>Bivalvia</taxon>
        <taxon>Autobranchia</taxon>
        <taxon>Pteriomorphia</taxon>
        <taxon>Arcoida</taxon>
        <taxon>Arcoidea</taxon>
        <taxon>Arcidae</taxon>
        <taxon>Tegillarca</taxon>
    </lineage>
</organism>
<dbReference type="Proteomes" id="UP001217089">
    <property type="component" value="Unassembled WGS sequence"/>
</dbReference>